<protein>
    <recommendedName>
        <fullName evidence="16">CNNM transmembrane domain-containing protein</fullName>
    </recommendedName>
</protein>
<feature type="transmembrane region" description="Helical" evidence="9">
    <location>
        <begin position="133"/>
        <end position="152"/>
    </location>
</feature>
<evidence type="ECO:0000256" key="8">
    <source>
        <dbReference type="SAM" id="MobiDB-lite"/>
    </source>
</evidence>
<dbReference type="GO" id="GO:0005737">
    <property type="term" value="C:cytoplasm"/>
    <property type="evidence" value="ECO:0007669"/>
    <property type="project" value="TreeGrafter"/>
</dbReference>
<comment type="caution">
    <text evidence="13">The sequence shown here is derived from an EMBL/GenBank/DDBJ whole genome shotgun (WGS) entry which is preliminary data.</text>
</comment>
<proteinExistence type="predicted"/>
<dbReference type="InterPro" id="IPR002550">
    <property type="entry name" value="CNNM"/>
</dbReference>
<evidence type="ECO:0000256" key="7">
    <source>
        <dbReference type="PROSITE-ProRule" id="PRU01193"/>
    </source>
</evidence>
<keyword evidence="4 7" id="KW-1133">Transmembrane helix</keyword>
<dbReference type="OrthoDB" id="5353557at2759"/>
<feature type="transmembrane region" description="Helical" evidence="9">
    <location>
        <begin position="159"/>
        <end position="177"/>
    </location>
</feature>
<keyword evidence="3" id="KW-0677">Repeat</keyword>
<comment type="subcellular location">
    <subcellularLocation>
        <location evidence="1">Membrane</location>
        <topology evidence="1">Multi-pass membrane protein</topology>
    </subcellularLocation>
</comment>
<keyword evidence="5 7" id="KW-0472">Membrane</keyword>
<dbReference type="Proteomes" id="UP000747110">
    <property type="component" value="Unassembled WGS sequence"/>
</dbReference>
<organism evidence="13 14">
    <name type="scientific">Volvox reticuliferus</name>
    <dbReference type="NCBI Taxonomy" id="1737510"/>
    <lineage>
        <taxon>Eukaryota</taxon>
        <taxon>Viridiplantae</taxon>
        <taxon>Chlorophyta</taxon>
        <taxon>core chlorophytes</taxon>
        <taxon>Chlorophyceae</taxon>
        <taxon>CS clade</taxon>
        <taxon>Chlamydomonadales</taxon>
        <taxon>Volvocaceae</taxon>
        <taxon>Volvox</taxon>
    </lineage>
</organism>
<dbReference type="PROSITE" id="PS51846">
    <property type="entry name" value="CNNM"/>
    <property type="match status" value="1"/>
</dbReference>
<evidence type="ECO:0000256" key="2">
    <source>
        <dbReference type="ARBA" id="ARBA00022692"/>
    </source>
</evidence>
<dbReference type="PANTHER" id="PTHR12064:SF97">
    <property type="entry name" value="METAL TRANSPORTER CNNM-5"/>
    <property type="match status" value="1"/>
</dbReference>
<dbReference type="GO" id="GO:0010960">
    <property type="term" value="P:magnesium ion homeostasis"/>
    <property type="evidence" value="ECO:0007669"/>
    <property type="project" value="InterPro"/>
</dbReference>
<feature type="region of interest" description="Disordered" evidence="8">
    <location>
        <begin position="485"/>
        <end position="523"/>
    </location>
</feature>
<evidence type="ECO:0000313" key="14">
    <source>
        <dbReference type="Proteomes" id="UP000722791"/>
    </source>
</evidence>
<dbReference type="AlphaFoldDB" id="A0A8J4DH80"/>
<feature type="transmembrane region" description="Helical" evidence="9">
    <location>
        <begin position="106"/>
        <end position="127"/>
    </location>
</feature>
<feature type="domain" description="CNNM transmembrane" evidence="11">
    <location>
        <begin position="44"/>
        <end position="227"/>
    </location>
</feature>
<dbReference type="SUPFAM" id="SSF54631">
    <property type="entry name" value="CBS-domain pair"/>
    <property type="match status" value="1"/>
</dbReference>
<sequence length="822" mass="87285">MRCNSADLQDCGNRMQMHMQFRNASIYQTILQINGRLMAWSDNDVYENWLYVIVCFLLTCMAGLMSGLTLGLLSLDTVDLEVLLRSGTASEQKRARKIMPIISNNHLLLVTLLLCNALAMEALPLFLDKLADPVTAVIVSVTAVLFFGEIIPQSVCSRYGLAIGASLAPLVRLLMWLCSPVAWPMGKLLDLLIGADHHTIFRRRQLKELVSIHAEDAGMGGALTRDEIKVITGALDLTSKVAYRAMTPLDKVFMLSSSDRLNEATLRSILHSGHSRIPVHREGDRGDVVGLVLVKELLQYRLGSSDDVPVSMLRIRSIPRLPATTRMYDMLRLFQTGRSHIAVLTQPPAGELRRLVALDPSFGTKRPFRDMSRSRGCGKDRCDWANAEGGAVAAARQHGIAGGGASTAADELAATGKLAAAVGTTIDDVRAAAAETEGDAENYLPYSLYYAASGGIDTSYPPSALDPQESSETAATVATLDTPASFRHWSIGGPDTPRREDRDANASRVDQQQGGAASNPPGLRPLCTISMFEAPTAFPIAAEAAAAEATGGAILSICDAPAATSSMRTAMEAATPLPLQPGGPPPPPLQHGGHQLTRIGLETFPTAAASTASEAGRDGNAWGLLMPGGGAALEAGEHRPPDASVAGMGFGSGTGGPATTNTGAVLGISNLPSTARRRDDVVVDYDPDEPEEGRPIGIITIEDVIEELIRAEIVDETDRYIDNNRLIRANQAQLAQSLPEHLAKVLAAAGASKKKAAFHRAISSSLISQSMAPSRRSYAAGLGLGGSGSTGWAGPIRDFSQASSQHQSQASLRTPLLYAEQL</sequence>
<dbReference type="GO" id="GO:0016020">
    <property type="term" value="C:membrane"/>
    <property type="evidence" value="ECO:0007669"/>
    <property type="project" value="UniProtKB-SubCell"/>
</dbReference>
<evidence type="ECO:0000259" key="10">
    <source>
        <dbReference type="PROSITE" id="PS51371"/>
    </source>
</evidence>
<dbReference type="PANTHER" id="PTHR12064">
    <property type="entry name" value="METAL TRANSPORTER CNNM"/>
    <property type="match status" value="1"/>
</dbReference>
<keyword evidence="15" id="KW-1185">Reference proteome</keyword>
<evidence type="ECO:0000256" key="3">
    <source>
        <dbReference type="ARBA" id="ARBA00022737"/>
    </source>
</evidence>
<evidence type="ECO:0000256" key="9">
    <source>
        <dbReference type="SAM" id="Phobius"/>
    </source>
</evidence>
<evidence type="ECO:0000256" key="4">
    <source>
        <dbReference type="ARBA" id="ARBA00022989"/>
    </source>
</evidence>
<dbReference type="Gene3D" id="3.10.580.10">
    <property type="entry name" value="CBS-domain"/>
    <property type="match status" value="2"/>
</dbReference>
<evidence type="ECO:0008006" key="16">
    <source>
        <dbReference type="Google" id="ProtNLM"/>
    </source>
</evidence>
<reference evidence="13" key="1">
    <citation type="journal article" date="2021" name="Proc. Natl. Acad. Sci. U.S.A.">
        <title>Three genomes in the algal genus Volvox reveal the fate of a haploid sex-determining region after a transition to homothallism.</title>
        <authorList>
            <person name="Yamamoto K."/>
            <person name="Hamaji T."/>
            <person name="Kawai-Toyooka H."/>
            <person name="Matsuzaki R."/>
            <person name="Takahashi F."/>
            <person name="Nishimura Y."/>
            <person name="Kawachi M."/>
            <person name="Noguchi H."/>
            <person name="Minakuchi Y."/>
            <person name="Umen J.G."/>
            <person name="Toyoda A."/>
            <person name="Nozaki H."/>
        </authorList>
    </citation>
    <scope>NUCLEOTIDE SEQUENCE</scope>
    <source>
        <strain evidence="13">NIES-3785</strain>
        <strain evidence="12">NIES-3786</strain>
    </source>
</reference>
<dbReference type="CDD" id="cd04590">
    <property type="entry name" value="CBS_pair_CorC_HlyC_assoc"/>
    <property type="match status" value="1"/>
</dbReference>
<gene>
    <name evidence="12" type="ORF">Vretifemale_3134</name>
    <name evidence="13" type="ORF">Vretimale_4509</name>
</gene>
<feature type="transmembrane region" description="Helical" evidence="9">
    <location>
        <begin position="49"/>
        <end position="75"/>
    </location>
</feature>
<evidence type="ECO:0000256" key="6">
    <source>
        <dbReference type="PROSITE-ProRule" id="PRU00703"/>
    </source>
</evidence>
<dbReference type="Proteomes" id="UP000722791">
    <property type="component" value="Unassembled WGS sequence"/>
</dbReference>
<feature type="domain" description="CBS" evidence="10">
    <location>
        <begin position="246"/>
        <end position="308"/>
    </location>
</feature>
<keyword evidence="6" id="KW-0129">CBS domain</keyword>
<evidence type="ECO:0000256" key="5">
    <source>
        <dbReference type="ARBA" id="ARBA00023136"/>
    </source>
</evidence>
<dbReference type="InterPro" id="IPR045095">
    <property type="entry name" value="ACDP"/>
</dbReference>
<name>A0A8J4DH80_9CHLO</name>
<evidence type="ECO:0000313" key="15">
    <source>
        <dbReference type="Proteomes" id="UP000747110"/>
    </source>
</evidence>
<accession>A0A8J4DH80</accession>
<evidence type="ECO:0000313" key="12">
    <source>
        <dbReference type="EMBL" id="GIL72831.1"/>
    </source>
</evidence>
<evidence type="ECO:0000256" key="1">
    <source>
        <dbReference type="ARBA" id="ARBA00004141"/>
    </source>
</evidence>
<evidence type="ECO:0000313" key="13">
    <source>
        <dbReference type="EMBL" id="GIL99314.1"/>
    </source>
</evidence>
<evidence type="ECO:0000259" key="11">
    <source>
        <dbReference type="PROSITE" id="PS51846"/>
    </source>
</evidence>
<dbReference type="InterPro" id="IPR046342">
    <property type="entry name" value="CBS_dom_sf"/>
</dbReference>
<dbReference type="GO" id="GO:0030026">
    <property type="term" value="P:intracellular manganese ion homeostasis"/>
    <property type="evidence" value="ECO:0007669"/>
    <property type="project" value="TreeGrafter"/>
</dbReference>
<dbReference type="InterPro" id="IPR044751">
    <property type="entry name" value="Ion_transp-like_CBS"/>
</dbReference>
<dbReference type="InterPro" id="IPR000644">
    <property type="entry name" value="CBS_dom"/>
</dbReference>
<dbReference type="Pfam" id="PF01595">
    <property type="entry name" value="CNNM"/>
    <property type="match status" value="1"/>
</dbReference>
<dbReference type="PROSITE" id="PS51371">
    <property type="entry name" value="CBS"/>
    <property type="match status" value="1"/>
</dbReference>
<dbReference type="EMBL" id="BNCQ01000006">
    <property type="protein sequence ID" value="GIL99314.1"/>
    <property type="molecule type" value="Genomic_DNA"/>
</dbReference>
<keyword evidence="2 7" id="KW-0812">Transmembrane</keyword>
<feature type="compositionally biased region" description="Basic and acidic residues" evidence="8">
    <location>
        <begin position="496"/>
        <end position="505"/>
    </location>
</feature>
<dbReference type="EMBL" id="BNCP01000004">
    <property type="protein sequence ID" value="GIL72831.1"/>
    <property type="molecule type" value="Genomic_DNA"/>
</dbReference>